<dbReference type="EMBL" id="BNBT01000053">
    <property type="protein sequence ID" value="GHE65216.1"/>
    <property type="molecule type" value="Genomic_DNA"/>
</dbReference>
<comment type="caution">
    <text evidence="1">The sequence shown here is derived from an EMBL/GenBank/DDBJ whole genome shotgun (WGS) entry which is preliminary data.</text>
</comment>
<gene>
    <name evidence="1" type="ORF">GCM10018785_37580</name>
</gene>
<dbReference type="RefSeq" id="WP_190137127.1">
    <property type="nucleotide sequence ID" value="NZ_BNBT01000053.1"/>
</dbReference>
<organism evidence="1 2">
    <name type="scientific">Streptomyces longispororuber</name>
    <dbReference type="NCBI Taxonomy" id="68230"/>
    <lineage>
        <taxon>Bacteria</taxon>
        <taxon>Bacillati</taxon>
        <taxon>Actinomycetota</taxon>
        <taxon>Actinomycetes</taxon>
        <taxon>Kitasatosporales</taxon>
        <taxon>Streptomycetaceae</taxon>
        <taxon>Streptomyces</taxon>
    </lineage>
</organism>
<name>A0A919DPL4_9ACTN</name>
<reference evidence="1" key="1">
    <citation type="journal article" date="2014" name="Int. J. Syst. Evol. Microbiol.">
        <title>Complete genome sequence of Corynebacterium casei LMG S-19264T (=DSM 44701T), isolated from a smear-ripened cheese.</title>
        <authorList>
            <consortium name="US DOE Joint Genome Institute (JGI-PGF)"/>
            <person name="Walter F."/>
            <person name="Albersmeier A."/>
            <person name="Kalinowski J."/>
            <person name="Ruckert C."/>
        </authorList>
    </citation>
    <scope>NUCLEOTIDE SEQUENCE</scope>
    <source>
        <strain evidence="1">JCM 4784</strain>
    </source>
</reference>
<proteinExistence type="predicted"/>
<keyword evidence="2" id="KW-1185">Reference proteome</keyword>
<evidence type="ECO:0000313" key="1">
    <source>
        <dbReference type="EMBL" id="GHE65216.1"/>
    </source>
</evidence>
<sequence length="65" mass="6926">MKKSPAPLSPECRLGACGLCPGDDVPVYAPGLRPPGERPVFVIRCDYNCTHGCARGLRRALSGRS</sequence>
<dbReference type="Proteomes" id="UP000608024">
    <property type="component" value="Unassembled WGS sequence"/>
</dbReference>
<protein>
    <submittedName>
        <fullName evidence="1">Uncharacterized protein</fullName>
    </submittedName>
</protein>
<evidence type="ECO:0000313" key="2">
    <source>
        <dbReference type="Proteomes" id="UP000608024"/>
    </source>
</evidence>
<reference evidence="1" key="2">
    <citation type="submission" date="2020-09" db="EMBL/GenBank/DDBJ databases">
        <authorList>
            <person name="Sun Q."/>
            <person name="Ohkuma M."/>
        </authorList>
    </citation>
    <scope>NUCLEOTIDE SEQUENCE</scope>
    <source>
        <strain evidence="1">JCM 4784</strain>
    </source>
</reference>
<accession>A0A919DPL4</accession>
<dbReference type="AlphaFoldDB" id="A0A919DPL4"/>